<proteinExistence type="predicted"/>
<dbReference type="Proteomes" id="UP000005387">
    <property type="component" value="Unassembled WGS sequence"/>
</dbReference>
<dbReference type="RefSeq" id="WP_006036066.1">
    <property type="nucleotide sequence ID" value="NZ_AEDD01000001.1"/>
</dbReference>
<feature type="transmembrane region" description="Helical" evidence="1">
    <location>
        <begin position="30"/>
        <end position="52"/>
    </location>
</feature>
<evidence type="ECO:0000313" key="3">
    <source>
        <dbReference type="Proteomes" id="UP000005387"/>
    </source>
</evidence>
<sequence>MANGISSAAAKSTNAKSVGSGNAKSKGNNALYGCMGCLGFLVFIGIVVIVILNVMDSGSGTTAQTSTVNETIAEQSGTEANDQVEAAIVNAIGDRTNNDEPRIINLEVNDHMGTDYEGDKIVIATLHADDNLTAAYMNGGIQLDSIKLFPELFAMPDIAEVALLWQFETTDEYGNSSLSTLLKIDLTKQTANKINWDKFDRNNFKAVADSYWESPALR</sequence>
<accession>E0I4K6</accession>
<keyword evidence="3" id="KW-1185">Reference proteome</keyword>
<name>E0I4K6_9BACL</name>
<keyword evidence="1" id="KW-0472">Membrane</keyword>
<organism evidence="2 3">
    <name type="scientific">Paenibacillus curdlanolyticus YK9</name>
    <dbReference type="NCBI Taxonomy" id="717606"/>
    <lineage>
        <taxon>Bacteria</taxon>
        <taxon>Bacillati</taxon>
        <taxon>Bacillota</taxon>
        <taxon>Bacilli</taxon>
        <taxon>Bacillales</taxon>
        <taxon>Paenibacillaceae</taxon>
        <taxon>Paenibacillus</taxon>
    </lineage>
</organism>
<dbReference type="AlphaFoldDB" id="E0I4K6"/>
<keyword evidence="1" id="KW-1133">Transmembrane helix</keyword>
<gene>
    <name evidence="2" type="ORF">PaecuDRAFT_0048</name>
</gene>
<reference evidence="2 3" key="1">
    <citation type="submission" date="2010-07" db="EMBL/GenBank/DDBJ databases">
        <title>The draft genome of Paenibacillus curdlanolyticus YK9.</title>
        <authorList>
            <consortium name="US DOE Joint Genome Institute (JGI-PGF)"/>
            <person name="Lucas S."/>
            <person name="Copeland A."/>
            <person name="Lapidus A."/>
            <person name="Cheng J.-F."/>
            <person name="Bruce D."/>
            <person name="Goodwin L."/>
            <person name="Pitluck S."/>
            <person name="Land M.L."/>
            <person name="Hauser L."/>
            <person name="Chang Y.-J."/>
            <person name="Jeffries C."/>
            <person name="Anderson I.J."/>
            <person name="Johnson E."/>
            <person name="Loganathan U."/>
            <person name="Mulhopadhyay B."/>
            <person name="Kyrpides N."/>
            <person name="Woyke T.J."/>
        </authorList>
    </citation>
    <scope>NUCLEOTIDE SEQUENCE [LARGE SCALE GENOMIC DNA]</scope>
    <source>
        <strain evidence="2 3">YK9</strain>
    </source>
</reference>
<dbReference type="OrthoDB" id="287883at2"/>
<evidence type="ECO:0000256" key="1">
    <source>
        <dbReference type="SAM" id="Phobius"/>
    </source>
</evidence>
<keyword evidence="1" id="KW-0812">Transmembrane</keyword>
<evidence type="ECO:0000313" key="2">
    <source>
        <dbReference type="EMBL" id="EFM12537.1"/>
    </source>
</evidence>
<protein>
    <submittedName>
        <fullName evidence="2">Uncharacterized protein</fullName>
    </submittedName>
</protein>
<dbReference type="EMBL" id="AEDD01000001">
    <property type="protein sequence ID" value="EFM12537.1"/>
    <property type="molecule type" value="Genomic_DNA"/>
</dbReference>
<dbReference type="STRING" id="717606.PaecuDRAFT_0048"/>
<dbReference type="eggNOG" id="ENOG503078R">
    <property type="taxonomic scope" value="Bacteria"/>
</dbReference>